<feature type="transmembrane region" description="Helical" evidence="1">
    <location>
        <begin position="57"/>
        <end position="90"/>
    </location>
</feature>
<feature type="transmembrane region" description="Helical" evidence="1">
    <location>
        <begin position="196"/>
        <end position="217"/>
    </location>
</feature>
<evidence type="ECO:0000256" key="1">
    <source>
        <dbReference type="SAM" id="Phobius"/>
    </source>
</evidence>
<reference evidence="2 3" key="1">
    <citation type="submission" date="2015-01" db="EMBL/GenBank/DDBJ databases">
        <authorList>
            <person name="Aslett A.Martin."/>
            <person name="De Silva Nishadi"/>
        </authorList>
    </citation>
    <scope>NUCLEOTIDE SEQUENCE [LARGE SCALE GENOMIC DNA]</scope>
    <source>
        <strain evidence="2 3">R28058</strain>
    </source>
</reference>
<dbReference type="EMBL" id="CEKZ01000003">
    <property type="protein sequence ID" value="CEQ02504.1"/>
    <property type="molecule type" value="Genomic_DNA"/>
</dbReference>
<proteinExistence type="predicted"/>
<dbReference type="Pfam" id="PF09991">
    <property type="entry name" value="DUF2232"/>
    <property type="match status" value="1"/>
</dbReference>
<feature type="transmembrane region" description="Helical" evidence="1">
    <location>
        <begin position="229"/>
        <end position="247"/>
    </location>
</feature>
<keyword evidence="1" id="KW-1133">Transmembrane helix</keyword>
<dbReference type="OrthoDB" id="1757887at2"/>
<keyword evidence="1" id="KW-0812">Transmembrane</keyword>
<feature type="transmembrane region" description="Helical" evidence="1">
    <location>
        <begin position="12"/>
        <end position="45"/>
    </location>
</feature>
<dbReference type="RefSeq" id="WP_055341230.1">
    <property type="nucleotide sequence ID" value="NZ_CDNI01000014.1"/>
</dbReference>
<feature type="transmembrane region" description="Helical" evidence="1">
    <location>
        <begin position="268"/>
        <end position="299"/>
    </location>
</feature>
<evidence type="ECO:0000313" key="2">
    <source>
        <dbReference type="EMBL" id="CEQ02504.1"/>
    </source>
</evidence>
<protein>
    <submittedName>
        <fullName evidence="2">Membrane protein</fullName>
    </submittedName>
</protein>
<dbReference type="AlphaFoldDB" id="A0A0C7G9T4"/>
<accession>A0A0C7G9T4</accession>
<dbReference type="Proteomes" id="UP000049127">
    <property type="component" value="Unassembled WGS sequence"/>
</dbReference>
<gene>
    <name evidence="2" type="ORF">R28058_02371</name>
</gene>
<dbReference type="InterPro" id="IPR018710">
    <property type="entry name" value="DUF2232"/>
</dbReference>
<keyword evidence="1" id="KW-0472">Membrane</keyword>
<name>A0A0C7G9T4_PARSO</name>
<organism evidence="2 3">
    <name type="scientific">Paraclostridium sordellii</name>
    <name type="common">Clostridium sordellii</name>
    <dbReference type="NCBI Taxonomy" id="1505"/>
    <lineage>
        <taxon>Bacteria</taxon>
        <taxon>Bacillati</taxon>
        <taxon>Bacillota</taxon>
        <taxon>Clostridia</taxon>
        <taxon>Peptostreptococcales</taxon>
        <taxon>Peptostreptococcaceae</taxon>
        <taxon>Paraclostridium</taxon>
    </lineage>
</organism>
<feature type="transmembrane region" description="Helical" evidence="1">
    <location>
        <begin position="149"/>
        <end position="172"/>
    </location>
</feature>
<sequence length="306" mass="34928">MEIRKMTEAAIMSALFVVCSIFAISTGFLYALYIDMIVPIFIAIIYLRCDFKFSALAMLICLVIIGLIMGDIASAICMSQSMIIGIMCGFIINKKTKMLDDLFYLSIISCFIMVLVDVLFSNLIGFSIMKDYQEILAKVPLSESVKSSLVYILIATLPLGTIIMTYFGSLFIGSRIKCLKEVASQKFYILKNIRKYANYIFCSKFTVYIGLLYLLIIQIKDLAGVDITHVYLLTVTETIKYIIYYFLIRDAYAYIRLYTYQRTKSIKALNIVGMAFLGSLVLKFNISFWIISIISFFYVPRKLQTI</sequence>
<feature type="transmembrane region" description="Helical" evidence="1">
    <location>
        <begin position="102"/>
        <end position="129"/>
    </location>
</feature>
<evidence type="ECO:0000313" key="3">
    <source>
        <dbReference type="Proteomes" id="UP000049127"/>
    </source>
</evidence>